<comment type="caution">
    <text evidence="16">The sequence shown here is derived from an EMBL/GenBank/DDBJ whole genome shotgun (WGS) entry which is preliminary data.</text>
</comment>
<dbReference type="AlphaFoldDB" id="Q0F3T0"/>
<evidence type="ECO:0000256" key="4">
    <source>
        <dbReference type="ARBA" id="ARBA00022801"/>
    </source>
</evidence>
<keyword evidence="3" id="KW-0547">Nucleotide-binding</keyword>
<dbReference type="Pfam" id="PF06733">
    <property type="entry name" value="DEAD_2"/>
    <property type="match status" value="1"/>
</dbReference>
<name>Q0F3T0_9PROT</name>
<dbReference type="InterPro" id="IPR045028">
    <property type="entry name" value="DinG/Rad3-like"/>
</dbReference>
<proteinExistence type="inferred from homology"/>
<dbReference type="Gene3D" id="3.40.50.300">
    <property type="entry name" value="P-loop containing nucleotide triphosphate hydrolases"/>
    <property type="match status" value="2"/>
</dbReference>
<dbReference type="GO" id="GO:0043139">
    <property type="term" value="F:5'-3' DNA helicase activity"/>
    <property type="evidence" value="ECO:0007669"/>
    <property type="project" value="UniProtKB-EC"/>
</dbReference>
<comment type="similarity">
    <text evidence="11">Belongs to the helicase family. DinG subfamily.</text>
</comment>
<dbReference type="HOGENOM" id="CLU_012117_2_0_0"/>
<dbReference type="Pfam" id="PF13307">
    <property type="entry name" value="Helicase_C_2"/>
    <property type="match status" value="1"/>
</dbReference>
<dbReference type="InterPro" id="IPR014001">
    <property type="entry name" value="Helicase_ATP-bd"/>
</dbReference>
<dbReference type="SUPFAM" id="SSF52540">
    <property type="entry name" value="P-loop containing nucleoside triphosphate hydrolases"/>
    <property type="match status" value="1"/>
</dbReference>
<evidence type="ECO:0000259" key="15">
    <source>
        <dbReference type="PROSITE" id="PS51193"/>
    </source>
</evidence>
<dbReference type="GO" id="GO:0046872">
    <property type="term" value="F:metal ion binding"/>
    <property type="evidence" value="ECO:0007669"/>
    <property type="project" value="UniProtKB-KW"/>
</dbReference>
<dbReference type="RefSeq" id="WP_009851007.1">
    <property type="nucleotide sequence ID" value="NZ_DS022295.1"/>
</dbReference>
<evidence type="ECO:0000256" key="5">
    <source>
        <dbReference type="ARBA" id="ARBA00022806"/>
    </source>
</evidence>
<keyword evidence="17" id="KW-1185">Reference proteome</keyword>
<evidence type="ECO:0000256" key="7">
    <source>
        <dbReference type="ARBA" id="ARBA00023004"/>
    </source>
</evidence>
<dbReference type="EMBL" id="AATS01000001">
    <property type="protein sequence ID" value="EAU55861.1"/>
    <property type="molecule type" value="Genomic_DNA"/>
</dbReference>
<evidence type="ECO:0000256" key="1">
    <source>
        <dbReference type="ARBA" id="ARBA00001966"/>
    </source>
</evidence>
<keyword evidence="9" id="KW-0238">DNA-binding</keyword>
<sequence length="620" mass="68644">MGDLGRRVSRDFERGGLLDEQLPGYGRREEQIKLAGEIAGCIVSGSRLLAEAETGTGKTLAYLIPALRSSDKVLISTHTRSLQDQLVHRDLPAVQKALGAKRRVALLKGRSNYLCPQRLKTHISSPQVELWAQKTMLKVLDWSRKTQDGDLAALPFDPFAKGIGAMITATADQCAGSKCAEFEHCPLMKARQKAQGADIVVTNHSLLLADAALKSGDFGEVLPAFDVYVLDEAHSLPQLAGQHFGIQLTRMNFIQWLNDMQAELEAMGDEPALKKDIVEQGRVVLEAWLESGLEALEEAWGDMLKLSDLRRERSEPLTRLAERAEQLAEEIAMVKKPGDGFVGWSEGEGELTRYTVAPVETGPVLAKHLWSRQAAFILLSATLRVSGSFDYARNRLGLADAEECFHPSPFDYAQQAMIYLPRHMPDSRSPGAVATMTDEIETLLRASRGRAFVLFTAWSMLKQVAPELARRLPWDVLIQGESGSRDAILDAFRADTHSVLCGTRSFWEGVDVPGESLSMVIIDKMPFAPPNDPLLQARIRRCEEQGGSGFRDIQLPEAIATLRQGAGRLIRSEDDRGVMALLDSRLYHKAYGREAVHNLPPAPIRDDLADVRWFFEEASE</sequence>
<dbReference type="InParanoid" id="Q0F3T0"/>
<evidence type="ECO:0000256" key="3">
    <source>
        <dbReference type="ARBA" id="ARBA00022741"/>
    </source>
</evidence>
<dbReference type="GO" id="GO:0051536">
    <property type="term" value="F:iron-sulfur cluster binding"/>
    <property type="evidence" value="ECO:0007669"/>
    <property type="project" value="UniProtKB-KW"/>
</dbReference>
<dbReference type="GO" id="GO:0005524">
    <property type="term" value="F:ATP binding"/>
    <property type="evidence" value="ECO:0007669"/>
    <property type="project" value="UniProtKB-KW"/>
</dbReference>
<evidence type="ECO:0000313" key="16">
    <source>
        <dbReference type="EMBL" id="EAU55861.1"/>
    </source>
</evidence>
<dbReference type="STRING" id="314344.AL013_03675"/>
<dbReference type="PROSITE" id="PS51192">
    <property type="entry name" value="HELICASE_ATP_BIND_1"/>
    <property type="match status" value="1"/>
</dbReference>
<dbReference type="InterPro" id="IPR006555">
    <property type="entry name" value="ATP-dep_Helicase_C"/>
</dbReference>
<dbReference type="PANTHER" id="PTHR11472:SF34">
    <property type="entry name" value="REGULATOR OF TELOMERE ELONGATION HELICASE 1"/>
    <property type="match status" value="1"/>
</dbReference>
<evidence type="ECO:0000256" key="13">
    <source>
        <dbReference type="ARBA" id="ARBA00048954"/>
    </source>
</evidence>
<dbReference type="Proteomes" id="UP000005297">
    <property type="component" value="Unassembled WGS sequence"/>
</dbReference>
<evidence type="ECO:0000313" key="17">
    <source>
        <dbReference type="Proteomes" id="UP000005297"/>
    </source>
</evidence>
<dbReference type="InterPro" id="IPR027417">
    <property type="entry name" value="P-loop_NTPase"/>
</dbReference>
<comment type="cofactor">
    <cofactor evidence="1">
        <name>[4Fe-4S] cluster</name>
        <dbReference type="ChEBI" id="CHEBI:49883"/>
    </cofactor>
</comment>
<comment type="catalytic activity">
    <reaction evidence="13">
        <text>ATP + H2O = ADP + phosphate + H(+)</text>
        <dbReference type="Rhea" id="RHEA:13065"/>
        <dbReference type="ChEBI" id="CHEBI:15377"/>
        <dbReference type="ChEBI" id="CHEBI:15378"/>
        <dbReference type="ChEBI" id="CHEBI:30616"/>
        <dbReference type="ChEBI" id="CHEBI:43474"/>
        <dbReference type="ChEBI" id="CHEBI:456216"/>
        <dbReference type="EC" id="5.6.2.3"/>
    </reaction>
</comment>
<dbReference type="GO" id="GO:0003677">
    <property type="term" value="F:DNA binding"/>
    <property type="evidence" value="ECO:0007669"/>
    <property type="project" value="UniProtKB-KW"/>
</dbReference>
<evidence type="ECO:0000256" key="12">
    <source>
        <dbReference type="ARBA" id="ARBA00044969"/>
    </source>
</evidence>
<dbReference type="PANTHER" id="PTHR11472">
    <property type="entry name" value="DNA REPAIR DEAD HELICASE RAD3/XP-D SUBFAMILY MEMBER"/>
    <property type="match status" value="1"/>
</dbReference>
<dbReference type="GO" id="GO:0006139">
    <property type="term" value="P:nucleobase-containing compound metabolic process"/>
    <property type="evidence" value="ECO:0007669"/>
    <property type="project" value="InterPro"/>
</dbReference>
<keyword evidence="7" id="KW-0408">Iron</keyword>
<dbReference type="eggNOG" id="COG1199">
    <property type="taxonomic scope" value="Bacteria"/>
</dbReference>
<evidence type="ECO:0000256" key="11">
    <source>
        <dbReference type="ARBA" id="ARBA00038058"/>
    </source>
</evidence>
<dbReference type="SMART" id="SM00491">
    <property type="entry name" value="HELICc2"/>
    <property type="match status" value="1"/>
</dbReference>
<feature type="domain" description="Helicase ATP-binding" evidence="15">
    <location>
        <begin position="17"/>
        <end position="285"/>
    </location>
</feature>
<dbReference type="FunCoup" id="Q0F3T0">
    <property type="interactions" value="174"/>
</dbReference>
<keyword evidence="6" id="KW-0067">ATP-binding</keyword>
<dbReference type="InterPro" id="IPR014013">
    <property type="entry name" value="Helic_SF1/SF2_ATP-bd_DinG/Rad3"/>
</dbReference>
<evidence type="ECO:0000256" key="8">
    <source>
        <dbReference type="ARBA" id="ARBA00023014"/>
    </source>
</evidence>
<reference evidence="16 17" key="1">
    <citation type="submission" date="2006-09" db="EMBL/GenBank/DDBJ databases">
        <authorList>
            <person name="Emerson D."/>
            <person name="Ferriera S."/>
            <person name="Johnson J."/>
            <person name="Kravitz S."/>
            <person name="Halpern A."/>
            <person name="Remington K."/>
            <person name="Beeson K."/>
            <person name="Tran B."/>
            <person name="Rogers Y.-H."/>
            <person name="Friedman R."/>
            <person name="Venter J.C."/>
        </authorList>
    </citation>
    <scope>NUCLEOTIDE SEQUENCE [LARGE SCALE GENOMIC DNA]</scope>
    <source>
        <strain evidence="16 17">PV-1</strain>
    </source>
</reference>
<dbReference type="SMART" id="SM00487">
    <property type="entry name" value="DEXDc"/>
    <property type="match status" value="1"/>
</dbReference>
<feature type="domain" description="Helicase ATP-binding" evidence="14">
    <location>
        <begin position="39"/>
        <end position="383"/>
    </location>
</feature>
<keyword evidence="8" id="KW-0411">Iron-sulfur</keyword>
<evidence type="ECO:0000256" key="9">
    <source>
        <dbReference type="ARBA" id="ARBA00023125"/>
    </source>
</evidence>
<dbReference type="Pfam" id="PF00270">
    <property type="entry name" value="DEAD"/>
    <property type="match status" value="1"/>
</dbReference>
<keyword evidence="2" id="KW-0479">Metal-binding</keyword>
<keyword evidence="5 16" id="KW-0347">Helicase</keyword>
<dbReference type="OrthoDB" id="9805194at2"/>
<keyword evidence="4" id="KW-0378">Hydrolase</keyword>
<accession>Q0F3T0</accession>
<protein>
    <recommendedName>
        <fullName evidence="12">DNA 5'-3' helicase</fullName>
        <ecNumber evidence="12">5.6.2.3</ecNumber>
    </recommendedName>
</protein>
<dbReference type="InterPro" id="IPR011545">
    <property type="entry name" value="DEAD/DEAH_box_helicase_dom"/>
</dbReference>
<gene>
    <name evidence="16" type="ORF">SPV1_03553</name>
</gene>
<evidence type="ECO:0000256" key="6">
    <source>
        <dbReference type="ARBA" id="ARBA00022840"/>
    </source>
</evidence>
<organism evidence="16 17">
    <name type="scientific">Mariprofundus ferrooxydans PV-1</name>
    <dbReference type="NCBI Taxonomy" id="314345"/>
    <lineage>
        <taxon>Bacteria</taxon>
        <taxon>Pseudomonadati</taxon>
        <taxon>Pseudomonadota</taxon>
        <taxon>Candidatius Mariprofundia</taxon>
        <taxon>Mariprofundales</taxon>
        <taxon>Mariprofundaceae</taxon>
        <taxon>Mariprofundus</taxon>
    </lineage>
</organism>
<dbReference type="EC" id="5.6.2.3" evidence="12"/>
<evidence type="ECO:0000259" key="14">
    <source>
        <dbReference type="PROSITE" id="PS51192"/>
    </source>
</evidence>
<keyword evidence="10" id="KW-0413">Isomerase</keyword>
<dbReference type="PROSITE" id="PS51193">
    <property type="entry name" value="HELICASE_ATP_BIND_2"/>
    <property type="match status" value="1"/>
</dbReference>
<evidence type="ECO:0000256" key="10">
    <source>
        <dbReference type="ARBA" id="ARBA00023235"/>
    </source>
</evidence>
<dbReference type="InterPro" id="IPR010614">
    <property type="entry name" value="RAD3-like_helicase_DEAD"/>
</dbReference>
<evidence type="ECO:0000256" key="2">
    <source>
        <dbReference type="ARBA" id="ARBA00022723"/>
    </source>
</evidence>
<dbReference type="GO" id="GO:0016818">
    <property type="term" value="F:hydrolase activity, acting on acid anhydrides, in phosphorus-containing anhydrides"/>
    <property type="evidence" value="ECO:0007669"/>
    <property type="project" value="InterPro"/>
</dbReference>